<evidence type="ECO:0000313" key="4">
    <source>
        <dbReference type="EMBL" id="TPX47321.1"/>
    </source>
</evidence>
<evidence type="ECO:0000256" key="2">
    <source>
        <dbReference type="SAM" id="MobiDB-lite"/>
    </source>
</evidence>
<evidence type="ECO:0000256" key="1">
    <source>
        <dbReference type="SAM" id="Coils"/>
    </source>
</evidence>
<keyword evidence="1" id="KW-0175">Coiled coil</keyword>
<name>A0A507CZQ8_9FUNG</name>
<proteinExistence type="predicted"/>
<feature type="compositionally biased region" description="Polar residues" evidence="2">
    <location>
        <begin position="405"/>
        <end position="417"/>
    </location>
</feature>
<feature type="region of interest" description="Disordered" evidence="2">
    <location>
        <begin position="485"/>
        <end position="505"/>
    </location>
</feature>
<reference evidence="5 6" key="1">
    <citation type="journal article" date="2019" name="Sci. Rep.">
        <title>Comparative genomics of chytrid fungi reveal insights into the obligate biotrophic and pathogenic lifestyle of Synchytrium endobioticum.</title>
        <authorList>
            <person name="van de Vossenberg B.T.L.H."/>
            <person name="Warris S."/>
            <person name="Nguyen H.D.T."/>
            <person name="van Gent-Pelzer M.P.E."/>
            <person name="Joly D.L."/>
            <person name="van de Geest H.C."/>
            <person name="Bonants P.J.M."/>
            <person name="Smith D.S."/>
            <person name="Levesque C.A."/>
            <person name="van der Lee T.A.J."/>
        </authorList>
    </citation>
    <scope>NUCLEOTIDE SEQUENCE [LARGE SCALE GENOMIC DNA]</scope>
    <source>
        <strain evidence="4 6">LEV6574</strain>
        <strain evidence="3 5">MB42</strain>
    </source>
</reference>
<gene>
    <name evidence="4" type="ORF">SeLEV6574_g02729</name>
    <name evidence="3" type="ORF">SeMB42_g04293</name>
</gene>
<organism evidence="3 5">
    <name type="scientific">Synchytrium endobioticum</name>
    <dbReference type="NCBI Taxonomy" id="286115"/>
    <lineage>
        <taxon>Eukaryota</taxon>
        <taxon>Fungi</taxon>
        <taxon>Fungi incertae sedis</taxon>
        <taxon>Chytridiomycota</taxon>
        <taxon>Chytridiomycota incertae sedis</taxon>
        <taxon>Chytridiomycetes</taxon>
        <taxon>Synchytriales</taxon>
        <taxon>Synchytriaceae</taxon>
        <taxon>Synchytrium</taxon>
    </lineage>
</organism>
<evidence type="ECO:0000313" key="6">
    <source>
        <dbReference type="Proteomes" id="UP000320475"/>
    </source>
</evidence>
<feature type="compositionally biased region" description="Low complexity" evidence="2">
    <location>
        <begin position="358"/>
        <end position="374"/>
    </location>
</feature>
<dbReference type="Proteomes" id="UP000320475">
    <property type="component" value="Unassembled WGS sequence"/>
</dbReference>
<comment type="caution">
    <text evidence="3">The sequence shown here is derived from an EMBL/GenBank/DDBJ whole genome shotgun (WGS) entry which is preliminary data.</text>
</comment>
<dbReference type="STRING" id="286115.A0A507CZQ8"/>
<evidence type="ECO:0000313" key="3">
    <source>
        <dbReference type="EMBL" id="TPX44541.1"/>
    </source>
</evidence>
<dbReference type="VEuPathDB" id="FungiDB:SeMB42_g04293"/>
<dbReference type="AlphaFoldDB" id="A0A507CZQ8"/>
<feature type="region of interest" description="Disordered" evidence="2">
    <location>
        <begin position="1"/>
        <end position="21"/>
    </location>
</feature>
<dbReference type="EMBL" id="QEAN01000170">
    <property type="protein sequence ID" value="TPX44541.1"/>
    <property type="molecule type" value="Genomic_DNA"/>
</dbReference>
<sequence length="573" mass="63132">MADKIPPAATMHPTSLPDDTAKEIQLSVTKAPSSYRMVELSALEREKAAKLAQVADEHNKTIQDEEDRVFEKARQLNLKLGQGEAAKREVEARKLADEEALREQRLFQQQTIMSAFERQMRAEAQMRVEANRLLEDQSHKRREIEAFANIEAVITKLELEQERRRRHEAKRLAAEVQAREEKLRKQKAALEEFDEQRRIKQMSPSEKEVYLAAKAKQYDFAERAARDAAEAEERARVGEQEAVQSFESGHVDTAGGVPKTNTIPTVIQQTSFLPSVTSDESAGIVTSAVSRTAINDTNAAASSTRDWEEPKNKGLEADECFLISASPSLQTRQIMSSVSRGTMEVAAQVAPGFYTPASSSSSMMSETRSGSTTGPSTLENSSSSSTQTNRKENSGIRKTAATPPAVNTSGSRSSNSALEVCEKHLPRLLSVDIPSGAGDDEFDMESMIKEVVKRVNSLDTSPAHSPVGTPMNKDASTRPLTALLRRRSQRRQSSPLGRDSWPPNEVRLRDISTSADDAFVYLPTLGTTEAGDYTQPHGSSVSKKGATHGINRHQQPSKSSARRLSEEYCCIIS</sequence>
<accession>A0A507CZQ8</accession>
<feature type="region of interest" description="Disordered" evidence="2">
    <location>
        <begin position="528"/>
        <end position="564"/>
    </location>
</feature>
<evidence type="ECO:0000313" key="5">
    <source>
        <dbReference type="Proteomes" id="UP000317494"/>
    </source>
</evidence>
<dbReference type="Proteomes" id="UP000317494">
    <property type="component" value="Unassembled WGS sequence"/>
</dbReference>
<feature type="coiled-coil region" evidence="1">
    <location>
        <begin position="150"/>
        <end position="196"/>
    </location>
</feature>
<protein>
    <submittedName>
        <fullName evidence="3">Uncharacterized protein</fullName>
    </submittedName>
</protein>
<keyword evidence="5" id="KW-1185">Reference proteome</keyword>
<dbReference type="EMBL" id="QEAM01000080">
    <property type="protein sequence ID" value="TPX47321.1"/>
    <property type="molecule type" value="Genomic_DNA"/>
</dbReference>
<feature type="region of interest" description="Disordered" evidence="2">
    <location>
        <begin position="459"/>
        <end position="478"/>
    </location>
</feature>
<feature type="region of interest" description="Disordered" evidence="2">
    <location>
        <begin position="354"/>
        <end position="417"/>
    </location>
</feature>